<dbReference type="AlphaFoldDB" id="A0A318RNS8"/>
<sequence>MAEKSSSSKKKRLAIKEKRDQKRALAERTIVPRRKNA</sequence>
<evidence type="ECO:0000256" key="1">
    <source>
        <dbReference type="SAM" id="MobiDB-lite"/>
    </source>
</evidence>
<name>A0A318RNS8_WILLI</name>
<organism evidence="2 3">
    <name type="scientific">Williamsia limnetica</name>
    <dbReference type="NCBI Taxonomy" id="882452"/>
    <lineage>
        <taxon>Bacteria</taxon>
        <taxon>Bacillati</taxon>
        <taxon>Actinomycetota</taxon>
        <taxon>Actinomycetes</taxon>
        <taxon>Mycobacteriales</taxon>
        <taxon>Nocardiaceae</taxon>
        <taxon>Williamsia</taxon>
    </lineage>
</organism>
<comment type="caution">
    <text evidence="2">The sequence shown here is derived from an EMBL/GenBank/DDBJ whole genome shotgun (WGS) entry which is preliminary data.</text>
</comment>
<reference evidence="2 3" key="1">
    <citation type="submission" date="2018-06" db="EMBL/GenBank/DDBJ databases">
        <title>Genomic Encyclopedia of Type Strains, Phase IV (KMG-IV): sequencing the most valuable type-strain genomes for metagenomic binning, comparative biology and taxonomic classification.</title>
        <authorList>
            <person name="Goeker M."/>
        </authorList>
    </citation>
    <scope>NUCLEOTIDE SEQUENCE [LARGE SCALE GENOMIC DNA]</scope>
    <source>
        <strain evidence="2 3">DSM 45521</strain>
    </source>
</reference>
<dbReference type="EMBL" id="QJSP01000003">
    <property type="protein sequence ID" value="PYE19241.1"/>
    <property type="molecule type" value="Genomic_DNA"/>
</dbReference>
<feature type="compositionally biased region" description="Basic and acidic residues" evidence="1">
    <location>
        <begin position="14"/>
        <end position="26"/>
    </location>
</feature>
<evidence type="ECO:0000313" key="2">
    <source>
        <dbReference type="EMBL" id="PYE19241.1"/>
    </source>
</evidence>
<feature type="region of interest" description="Disordered" evidence="1">
    <location>
        <begin position="1"/>
        <end position="37"/>
    </location>
</feature>
<dbReference type="Proteomes" id="UP000247591">
    <property type="component" value="Unassembled WGS sequence"/>
</dbReference>
<gene>
    <name evidence="2" type="ORF">DFR67_103152</name>
</gene>
<accession>A0A318RNS8</accession>
<evidence type="ECO:0000313" key="3">
    <source>
        <dbReference type="Proteomes" id="UP000247591"/>
    </source>
</evidence>
<keyword evidence="3" id="KW-1185">Reference proteome</keyword>
<protein>
    <submittedName>
        <fullName evidence="2">Uncharacterized protein</fullName>
    </submittedName>
</protein>
<proteinExistence type="predicted"/>